<comment type="caution">
    <text evidence="2">The sequence shown here is derived from an EMBL/GenBank/DDBJ whole genome shotgun (WGS) entry which is preliminary data.</text>
</comment>
<accession>A0A2U1LWF0</accession>
<gene>
    <name evidence="2" type="ORF">CTI12_AA446500</name>
</gene>
<protein>
    <submittedName>
        <fullName evidence="2">Uncharacterized protein</fullName>
    </submittedName>
</protein>
<dbReference type="Proteomes" id="UP000245207">
    <property type="component" value="Unassembled WGS sequence"/>
</dbReference>
<keyword evidence="1" id="KW-0812">Transmembrane</keyword>
<dbReference type="STRING" id="35608.A0A2U1LWF0"/>
<proteinExistence type="predicted"/>
<evidence type="ECO:0000256" key="1">
    <source>
        <dbReference type="SAM" id="Phobius"/>
    </source>
</evidence>
<dbReference type="AlphaFoldDB" id="A0A2U1LWF0"/>
<organism evidence="2 3">
    <name type="scientific">Artemisia annua</name>
    <name type="common">Sweet wormwood</name>
    <dbReference type="NCBI Taxonomy" id="35608"/>
    <lineage>
        <taxon>Eukaryota</taxon>
        <taxon>Viridiplantae</taxon>
        <taxon>Streptophyta</taxon>
        <taxon>Embryophyta</taxon>
        <taxon>Tracheophyta</taxon>
        <taxon>Spermatophyta</taxon>
        <taxon>Magnoliopsida</taxon>
        <taxon>eudicotyledons</taxon>
        <taxon>Gunneridae</taxon>
        <taxon>Pentapetalae</taxon>
        <taxon>asterids</taxon>
        <taxon>campanulids</taxon>
        <taxon>Asterales</taxon>
        <taxon>Asteraceae</taxon>
        <taxon>Asteroideae</taxon>
        <taxon>Anthemideae</taxon>
        <taxon>Artemisiinae</taxon>
        <taxon>Artemisia</taxon>
    </lineage>
</organism>
<sequence>MKIQGLVAHAMAAKFSALAPTLGTITPVIGAGGFATVPTAAGSVAGYVVVAALFSR</sequence>
<name>A0A2U1LWF0_ARTAN</name>
<keyword evidence="3" id="KW-1185">Reference proteome</keyword>
<keyword evidence="1" id="KW-1133">Transmembrane helix</keyword>
<reference evidence="2 3" key="1">
    <citation type="journal article" date="2018" name="Mol. Plant">
        <title>The genome of Artemisia annua provides insight into the evolution of Asteraceae family and artemisinin biosynthesis.</title>
        <authorList>
            <person name="Shen Q."/>
            <person name="Zhang L."/>
            <person name="Liao Z."/>
            <person name="Wang S."/>
            <person name="Yan T."/>
            <person name="Shi P."/>
            <person name="Liu M."/>
            <person name="Fu X."/>
            <person name="Pan Q."/>
            <person name="Wang Y."/>
            <person name="Lv Z."/>
            <person name="Lu X."/>
            <person name="Zhang F."/>
            <person name="Jiang W."/>
            <person name="Ma Y."/>
            <person name="Chen M."/>
            <person name="Hao X."/>
            <person name="Li L."/>
            <person name="Tang Y."/>
            <person name="Lv G."/>
            <person name="Zhou Y."/>
            <person name="Sun X."/>
            <person name="Brodelius P.E."/>
            <person name="Rose J.K.C."/>
            <person name="Tang K."/>
        </authorList>
    </citation>
    <scope>NUCLEOTIDE SEQUENCE [LARGE SCALE GENOMIC DNA]</scope>
    <source>
        <strain evidence="3">cv. Huhao1</strain>
        <tissue evidence="2">Leaf</tissue>
    </source>
</reference>
<evidence type="ECO:0000313" key="3">
    <source>
        <dbReference type="Proteomes" id="UP000245207"/>
    </source>
</evidence>
<evidence type="ECO:0000313" key="2">
    <source>
        <dbReference type="EMBL" id="PWA53321.1"/>
    </source>
</evidence>
<dbReference type="EMBL" id="PKPP01007460">
    <property type="protein sequence ID" value="PWA53321.1"/>
    <property type="molecule type" value="Genomic_DNA"/>
</dbReference>
<feature type="transmembrane region" description="Helical" evidence="1">
    <location>
        <begin position="33"/>
        <end position="54"/>
    </location>
</feature>
<keyword evidence="1" id="KW-0472">Membrane</keyword>